<feature type="region of interest" description="Disordered" evidence="5">
    <location>
        <begin position="434"/>
        <end position="495"/>
    </location>
</feature>
<dbReference type="AlphaFoldDB" id="A0A8D8Q748"/>
<feature type="compositionally biased region" description="Low complexity" evidence="5">
    <location>
        <begin position="465"/>
        <end position="486"/>
    </location>
</feature>
<dbReference type="EMBL" id="HBUF01062299">
    <property type="protein sequence ID" value="CAG6626333.1"/>
    <property type="molecule type" value="Transcribed_RNA"/>
</dbReference>
<dbReference type="PANTHER" id="PTHR46079">
    <property type="entry name" value="FERM DOMAIN-CONTAINING PROTEIN 4"/>
    <property type="match status" value="1"/>
</dbReference>
<dbReference type="EMBL" id="HBUF01062298">
    <property type="protein sequence ID" value="CAG6626331.1"/>
    <property type="molecule type" value="Transcribed_RNA"/>
</dbReference>
<dbReference type="EMBL" id="HBUF01062300">
    <property type="protein sequence ID" value="CAG6626335.1"/>
    <property type="molecule type" value="Transcribed_RNA"/>
</dbReference>
<feature type="domain" description="Cytohesin Ubiquitin Protein Inducing" evidence="6">
    <location>
        <begin position="7"/>
        <end position="121"/>
    </location>
</feature>
<dbReference type="InterPro" id="IPR047176">
    <property type="entry name" value="FRMD4A/B"/>
</dbReference>
<evidence type="ECO:0000256" key="1">
    <source>
        <dbReference type="ARBA" id="ARBA00004496"/>
    </source>
</evidence>
<name>A0A8D8Q748_9HEMI</name>
<proteinExistence type="predicted"/>
<evidence type="ECO:0000256" key="3">
    <source>
        <dbReference type="ARBA" id="ARBA00023054"/>
    </source>
</evidence>
<comment type="subcellular location">
    <subcellularLocation>
        <location evidence="1">Cytoplasm</location>
    </subcellularLocation>
</comment>
<feature type="compositionally biased region" description="Low complexity" evidence="5">
    <location>
        <begin position="539"/>
        <end position="557"/>
    </location>
</feature>
<keyword evidence="2" id="KW-0963">Cytoplasm</keyword>
<protein>
    <submittedName>
        <fullName evidence="7">FERM domain-containing protein 4A</fullName>
    </submittedName>
</protein>
<feature type="region of interest" description="Disordered" evidence="5">
    <location>
        <begin position="69"/>
        <end position="96"/>
    </location>
</feature>
<evidence type="ECO:0000256" key="2">
    <source>
        <dbReference type="ARBA" id="ARBA00022490"/>
    </source>
</evidence>
<dbReference type="InterPro" id="IPR021774">
    <property type="entry name" value="CUPID"/>
</dbReference>
<dbReference type="GO" id="GO:0005737">
    <property type="term" value="C:cytoplasm"/>
    <property type="evidence" value="ECO:0007669"/>
    <property type="project" value="UniProtKB-SubCell"/>
</dbReference>
<feature type="coiled-coil region" evidence="4">
    <location>
        <begin position="124"/>
        <end position="151"/>
    </location>
</feature>
<evidence type="ECO:0000256" key="4">
    <source>
        <dbReference type="SAM" id="Coils"/>
    </source>
</evidence>
<feature type="compositionally biased region" description="Pro residues" evidence="5">
    <location>
        <begin position="390"/>
        <end position="415"/>
    </location>
</feature>
<dbReference type="Pfam" id="PF11819">
    <property type="entry name" value="CUPID"/>
    <property type="match status" value="1"/>
</dbReference>
<sequence length="611" mass="69037">MDCVEPTKTMVVSPRARRRVLEVKLKEKNSELRELCVREAELIGVLPPETPIEPGESPPSFTPKNTLFMKAMGGMPSDHNSSKQSTSKDEDSLASLEQECKIQSGIAEAAFGLANDVSISKSLRRKHRLMYQHSQNRISELEQRINLLKRTSNLDLKKNKNVMGYHQPHDLRDDRIGVPVSHHPMEEVDQPLSLALDNASLHHYQRNFAPPVPKHQIQWGGHYNHPDSIHPISQQTSHGNHSRMSYNKHINYNLPTMYSSNPHHPQNVYNKVSPSNIPMSSITPPNVYHHSQHPPPPSHNFYDFQPHGDLKRFGSLDRRRANYNPVPPPRPPHKEALEDPTTLKLNNVLSHKPQLEPETVLLPNQMYPENNIMRTQSLINVRESHPLPPRPWYEVPEPPLAPPGDPSPPLPPPLATSPLVSSISNLNVVDNMSYQQQQQQQNQVSPVDSGSYQSQVPSLIPVDNTPYQSPTQVSSSVSPMTVSTTQDPDVVVPYESPKNQTVIQVGKFQPYREISKPFEMSDFYKYSTKFRRKPGDPGTNTNPKSNNNNNNNHKNTVMNKTKDNFMEQTVVTNYSQISPVLQQPPDSTDSDMNWIQNENKPAASSHASTFV</sequence>
<evidence type="ECO:0000259" key="6">
    <source>
        <dbReference type="Pfam" id="PF11819"/>
    </source>
</evidence>
<dbReference type="PANTHER" id="PTHR46079:SF2">
    <property type="entry name" value="FERM DOMAIN-CONTAINING PROTEIN"/>
    <property type="match status" value="1"/>
</dbReference>
<evidence type="ECO:0000313" key="7">
    <source>
        <dbReference type="EMBL" id="CAG6626335.1"/>
    </source>
</evidence>
<dbReference type="GO" id="GO:0090162">
    <property type="term" value="P:establishment of epithelial cell polarity"/>
    <property type="evidence" value="ECO:0007669"/>
    <property type="project" value="InterPro"/>
</dbReference>
<feature type="region of interest" description="Disordered" evidence="5">
    <location>
        <begin position="529"/>
        <end position="557"/>
    </location>
</feature>
<organism evidence="7">
    <name type="scientific">Cacopsylla melanoneura</name>
    <dbReference type="NCBI Taxonomy" id="428564"/>
    <lineage>
        <taxon>Eukaryota</taxon>
        <taxon>Metazoa</taxon>
        <taxon>Ecdysozoa</taxon>
        <taxon>Arthropoda</taxon>
        <taxon>Hexapoda</taxon>
        <taxon>Insecta</taxon>
        <taxon>Pterygota</taxon>
        <taxon>Neoptera</taxon>
        <taxon>Paraneoptera</taxon>
        <taxon>Hemiptera</taxon>
        <taxon>Sternorrhyncha</taxon>
        <taxon>Psylloidea</taxon>
        <taxon>Psyllidae</taxon>
        <taxon>Psyllinae</taxon>
        <taxon>Cacopsylla</taxon>
    </lineage>
</organism>
<feature type="region of interest" description="Disordered" evidence="5">
    <location>
        <begin position="575"/>
        <end position="611"/>
    </location>
</feature>
<evidence type="ECO:0000256" key="5">
    <source>
        <dbReference type="SAM" id="MobiDB-lite"/>
    </source>
</evidence>
<feature type="region of interest" description="Disordered" evidence="5">
    <location>
        <begin position="390"/>
        <end position="418"/>
    </location>
</feature>
<reference evidence="7" key="1">
    <citation type="submission" date="2021-05" db="EMBL/GenBank/DDBJ databases">
        <authorList>
            <person name="Alioto T."/>
            <person name="Alioto T."/>
            <person name="Gomez Garrido J."/>
        </authorList>
    </citation>
    <scope>NUCLEOTIDE SEQUENCE</scope>
</reference>
<accession>A0A8D8Q748</accession>
<feature type="compositionally biased region" description="Polar residues" evidence="5">
    <location>
        <begin position="444"/>
        <end position="457"/>
    </location>
</feature>
<keyword evidence="3 4" id="KW-0175">Coiled coil</keyword>
<feature type="compositionally biased region" description="Polar residues" evidence="5">
    <location>
        <begin position="575"/>
        <end position="599"/>
    </location>
</feature>